<comment type="caution">
    <text evidence="4">The sequence shown here is derived from an EMBL/GenBank/DDBJ whole genome shotgun (WGS) entry which is preliminary data.</text>
</comment>
<reference evidence="4 5" key="1">
    <citation type="submission" date="2020-08" db="EMBL/GenBank/DDBJ databases">
        <title>Genome public.</title>
        <authorList>
            <person name="Liu C."/>
            <person name="Sun Q."/>
        </authorList>
    </citation>
    <scope>NUCLEOTIDE SEQUENCE [LARGE SCALE GENOMIC DNA]</scope>
    <source>
        <strain evidence="4 5">BX0805</strain>
    </source>
</reference>
<dbReference type="SUPFAM" id="SSF47413">
    <property type="entry name" value="lambda repressor-like DNA-binding domains"/>
    <property type="match status" value="1"/>
</dbReference>
<dbReference type="InterPro" id="IPR001387">
    <property type="entry name" value="Cro/C1-type_HTH"/>
</dbReference>
<proteinExistence type="predicted"/>
<keyword evidence="5" id="KW-1185">Reference proteome</keyword>
<feature type="transmembrane region" description="Helical" evidence="2">
    <location>
        <begin position="125"/>
        <end position="146"/>
    </location>
</feature>
<gene>
    <name evidence="4" type="ORF">H8Z76_09670</name>
</gene>
<dbReference type="Pfam" id="PF01381">
    <property type="entry name" value="HTH_3"/>
    <property type="match status" value="1"/>
</dbReference>
<protein>
    <submittedName>
        <fullName evidence="4">Helix-turn-helix transcriptional regulator</fullName>
    </submittedName>
</protein>
<accession>A0ABR7IBN4</accession>
<dbReference type="EMBL" id="JACOQH010000006">
    <property type="protein sequence ID" value="MBC5754273.1"/>
    <property type="molecule type" value="Genomic_DNA"/>
</dbReference>
<feature type="domain" description="HTH cro/C1-type" evidence="3">
    <location>
        <begin position="10"/>
        <end position="64"/>
    </location>
</feature>
<feature type="transmembrane region" description="Helical" evidence="2">
    <location>
        <begin position="158"/>
        <end position="182"/>
    </location>
</feature>
<dbReference type="PANTHER" id="PTHR46558">
    <property type="entry name" value="TRACRIPTIONAL REGULATORY PROTEIN-RELATED-RELATED"/>
    <property type="match status" value="1"/>
</dbReference>
<keyword evidence="2" id="KW-1133">Transmembrane helix</keyword>
<dbReference type="InterPro" id="IPR010982">
    <property type="entry name" value="Lambda_DNA-bd_dom_sf"/>
</dbReference>
<organism evidence="4 5">
    <name type="scientific">Roseburia yibonii</name>
    <dbReference type="NCBI Taxonomy" id="2763063"/>
    <lineage>
        <taxon>Bacteria</taxon>
        <taxon>Bacillati</taxon>
        <taxon>Bacillota</taxon>
        <taxon>Clostridia</taxon>
        <taxon>Lachnospirales</taxon>
        <taxon>Lachnospiraceae</taxon>
        <taxon>Roseburia</taxon>
    </lineage>
</organism>
<dbReference type="Gene3D" id="1.10.260.40">
    <property type="entry name" value="lambda repressor-like DNA-binding domains"/>
    <property type="match status" value="1"/>
</dbReference>
<keyword evidence="1" id="KW-0238">DNA-binding</keyword>
<dbReference type="CDD" id="cd00093">
    <property type="entry name" value="HTH_XRE"/>
    <property type="match status" value="1"/>
</dbReference>
<dbReference type="SMART" id="SM00530">
    <property type="entry name" value="HTH_XRE"/>
    <property type="match status" value="1"/>
</dbReference>
<dbReference type="RefSeq" id="WP_186982358.1">
    <property type="nucleotide sequence ID" value="NZ_JACOQH010000006.1"/>
</dbReference>
<dbReference type="PANTHER" id="PTHR46558:SF11">
    <property type="entry name" value="HTH-TYPE TRANSCRIPTIONAL REGULATOR XRE"/>
    <property type="match status" value="1"/>
</dbReference>
<keyword evidence="2" id="KW-0812">Transmembrane</keyword>
<sequence>MNQIKIGNFIAEVRKQQHMTQRELAEKIGVSDKTISKWETGKSMPELGYLQQLCEILQINVNELLSGERLSGDDYPRKAEETIMALMKDNETNKKKNIRDMIIGIVLAVAAFAFMFAMTQSGNPTYYVDMGSFAVVALLSGAAVLLSGKRNLVGVLNVLKEVLVPVGMVGTLISFVMIMATASDYSAVYHNLSVCALSVLYAVIAKIVVVIMLEKRQ</sequence>
<dbReference type="Proteomes" id="UP000621540">
    <property type="component" value="Unassembled WGS sequence"/>
</dbReference>
<feature type="transmembrane region" description="Helical" evidence="2">
    <location>
        <begin position="188"/>
        <end position="213"/>
    </location>
</feature>
<name>A0ABR7IBN4_9FIRM</name>
<evidence type="ECO:0000313" key="5">
    <source>
        <dbReference type="Proteomes" id="UP000621540"/>
    </source>
</evidence>
<feature type="transmembrane region" description="Helical" evidence="2">
    <location>
        <begin position="101"/>
        <end position="119"/>
    </location>
</feature>
<keyword evidence="2" id="KW-0472">Membrane</keyword>
<evidence type="ECO:0000256" key="2">
    <source>
        <dbReference type="SAM" id="Phobius"/>
    </source>
</evidence>
<evidence type="ECO:0000259" key="3">
    <source>
        <dbReference type="PROSITE" id="PS50943"/>
    </source>
</evidence>
<evidence type="ECO:0000256" key="1">
    <source>
        <dbReference type="ARBA" id="ARBA00023125"/>
    </source>
</evidence>
<dbReference type="PROSITE" id="PS50943">
    <property type="entry name" value="HTH_CROC1"/>
    <property type="match status" value="1"/>
</dbReference>
<evidence type="ECO:0000313" key="4">
    <source>
        <dbReference type="EMBL" id="MBC5754273.1"/>
    </source>
</evidence>